<name>A0A6C0FRX8_9BACL</name>
<protein>
    <submittedName>
        <fullName evidence="2">DUF2812 domain-containing protein</fullName>
    </submittedName>
</protein>
<reference evidence="2 3" key="1">
    <citation type="submission" date="2020-01" db="EMBL/GenBank/DDBJ databases">
        <title>Paenibacillus sp. nov., isolated from tomato rhizosphere.</title>
        <authorList>
            <person name="Weon H.-Y."/>
            <person name="Lee S.A."/>
        </authorList>
    </citation>
    <scope>NUCLEOTIDE SEQUENCE [LARGE SCALE GENOMIC DNA]</scope>
    <source>
        <strain evidence="2 3">12200R-189</strain>
    </source>
</reference>
<gene>
    <name evidence="2" type="ORF">GXP70_01775</name>
</gene>
<keyword evidence="1" id="KW-0812">Transmembrane</keyword>
<evidence type="ECO:0000313" key="2">
    <source>
        <dbReference type="EMBL" id="QHT58832.1"/>
    </source>
</evidence>
<keyword evidence="1" id="KW-0472">Membrane</keyword>
<accession>A0A6C0FRX8</accession>
<dbReference type="AlphaFoldDB" id="A0A6C0FRX8"/>
<dbReference type="Proteomes" id="UP000476064">
    <property type="component" value="Chromosome"/>
</dbReference>
<evidence type="ECO:0000256" key="1">
    <source>
        <dbReference type="SAM" id="Phobius"/>
    </source>
</evidence>
<sequence>MRKPTGTTEKRYRIWFSWQHEKEEQWINDLSRQGLQLKKAGLIHGMFERDETVRYTYRLDYQPGLGKGEKRDDYMALYRDAGWEYAGNCGAMWFYFRKPWAPDEEQLLYSDRDSLVDYYNRIRRLMVVMLFVNLMLMSVNGINLVPRITTHLWGIVLPVLAIYAFVFALLGIGIVKLGRKIKSIQ</sequence>
<feature type="transmembrane region" description="Helical" evidence="1">
    <location>
        <begin position="125"/>
        <end position="145"/>
    </location>
</feature>
<dbReference type="EMBL" id="CP048209">
    <property type="protein sequence ID" value="QHT58832.1"/>
    <property type="molecule type" value="Genomic_DNA"/>
</dbReference>
<proteinExistence type="predicted"/>
<organism evidence="2 3">
    <name type="scientific">Paenibacillus lycopersici</name>
    <dbReference type="NCBI Taxonomy" id="2704462"/>
    <lineage>
        <taxon>Bacteria</taxon>
        <taxon>Bacillati</taxon>
        <taxon>Bacillota</taxon>
        <taxon>Bacilli</taxon>
        <taxon>Bacillales</taxon>
        <taxon>Paenibacillaceae</taxon>
        <taxon>Paenibacillus</taxon>
    </lineage>
</organism>
<feature type="transmembrane region" description="Helical" evidence="1">
    <location>
        <begin position="151"/>
        <end position="175"/>
    </location>
</feature>
<dbReference type="KEGG" id="plyc:GXP70_01775"/>
<keyword evidence="3" id="KW-1185">Reference proteome</keyword>
<dbReference type="RefSeq" id="WP_162354902.1">
    <property type="nucleotide sequence ID" value="NZ_CP048209.1"/>
</dbReference>
<keyword evidence="1" id="KW-1133">Transmembrane helix</keyword>
<dbReference type="InterPro" id="IPR021359">
    <property type="entry name" value="DUF2812"/>
</dbReference>
<dbReference type="Pfam" id="PF11193">
    <property type="entry name" value="DUF2812"/>
    <property type="match status" value="1"/>
</dbReference>
<evidence type="ECO:0000313" key="3">
    <source>
        <dbReference type="Proteomes" id="UP000476064"/>
    </source>
</evidence>